<dbReference type="HOGENOM" id="CLU_525966_0_0_1"/>
<feature type="region of interest" description="Disordered" evidence="1">
    <location>
        <begin position="150"/>
        <end position="169"/>
    </location>
</feature>
<keyword evidence="3" id="KW-1185">Reference proteome</keyword>
<accession>A0A0C9UX85</accession>
<evidence type="ECO:0000313" key="2">
    <source>
        <dbReference type="EMBL" id="KIJ29941.1"/>
    </source>
</evidence>
<gene>
    <name evidence="2" type="ORF">M422DRAFT_36771</name>
</gene>
<dbReference type="EMBL" id="KN837272">
    <property type="protein sequence ID" value="KIJ29941.1"/>
    <property type="molecule type" value="Genomic_DNA"/>
</dbReference>
<evidence type="ECO:0000313" key="3">
    <source>
        <dbReference type="Proteomes" id="UP000054279"/>
    </source>
</evidence>
<reference evidence="2 3" key="1">
    <citation type="submission" date="2014-06" db="EMBL/GenBank/DDBJ databases">
        <title>Evolutionary Origins and Diversification of the Mycorrhizal Mutualists.</title>
        <authorList>
            <consortium name="DOE Joint Genome Institute"/>
            <consortium name="Mycorrhizal Genomics Consortium"/>
            <person name="Kohler A."/>
            <person name="Kuo A."/>
            <person name="Nagy L.G."/>
            <person name="Floudas D."/>
            <person name="Copeland A."/>
            <person name="Barry K.W."/>
            <person name="Cichocki N."/>
            <person name="Veneault-Fourrey C."/>
            <person name="LaButti K."/>
            <person name="Lindquist E.A."/>
            <person name="Lipzen A."/>
            <person name="Lundell T."/>
            <person name="Morin E."/>
            <person name="Murat C."/>
            <person name="Riley R."/>
            <person name="Ohm R."/>
            <person name="Sun H."/>
            <person name="Tunlid A."/>
            <person name="Henrissat B."/>
            <person name="Grigoriev I.V."/>
            <person name="Hibbett D.S."/>
            <person name="Martin F."/>
        </authorList>
    </citation>
    <scope>NUCLEOTIDE SEQUENCE [LARGE SCALE GENOMIC DNA]</scope>
    <source>
        <strain evidence="2 3">SS14</strain>
    </source>
</reference>
<organism evidence="2 3">
    <name type="scientific">Sphaerobolus stellatus (strain SS14)</name>
    <dbReference type="NCBI Taxonomy" id="990650"/>
    <lineage>
        <taxon>Eukaryota</taxon>
        <taxon>Fungi</taxon>
        <taxon>Dikarya</taxon>
        <taxon>Basidiomycota</taxon>
        <taxon>Agaricomycotina</taxon>
        <taxon>Agaricomycetes</taxon>
        <taxon>Phallomycetidae</taxon>
        <taxon>Geastrales</taxon>
        <taxon>Sphaerobolaceae</taxon>
        <taxon>Sphaerobolus</taxon>
    </lineage>
</organism>
<feature type="compositionally biased region" description="Basic residues" evidence="1">
    <location>
        <begin position="13"/>
        <end position="29"/>
    </location>
</feature>
<feature type="region of interest" description="Disordered" evidence="1">
    <location>
        <begin position="1"/>
        <end position="47"/>
    </location>
</feature>
<dbReference type="Proteomes" id="UP000054279">
    <property type="component" value="Unassembled WGS sequence"/>
</dbReference>
<name>A0A0C9UX85_SPHS4</name>
<dbReference type="AlphaFoldDB" id="A0A0C9UX85"/>
<protein>
    <submittedName>
        <fullName evidence="2">Uncharacterized protein</fullName>
    </submittedName>
</protein>
<feature type="compositionally biased region" description="Basic and acidic residues" evidence="1">
    <location>
        <begin position="30"/>
        <end position="47"/>
    </location>
</feature>
<feature type="region of interest" description="Disordered" evidence="1">
    <location>
        <begin position="253"/>
        <end position="273"/>
    </location>
</feature>
<feature type="compositionally biased region" description="Pro residues" evidence="1">
    <location>
        <begin position="255"/>
        <end position="267"/>
    </location>
</feature>
<evidence type="ECO:0000256" key="1">
    <source>
        <dbReference type="SAM" id="MobiDB-lite"/>
    </source>
</evidence>
<proteinExistence type="predicted"/>
<dbReference type="OrthoDB" id="3260756at2759"/>
<sequence length="518" mass="58230">MSVQFDAPPKLSKSQKKKKSAQKKKQAKKNGKDGDEQDPVKLRERRRDEGEARILADFNDAAMSTREFQMLNIKGKLLAHPSNTFLDAFVSLRLSLPREVYINRIHHAQRLYKLGLNHLPLAPWGVAMGTSTFVPIKKLLSDADEDRPFSKFGKTGDEEEKPFRLEEPTSSGKGAYADVNSGAARVMVWYPVFALCYALGDKLSCIALRDTCVGLRQCYTMFRNDTTRLEQFVFNVKTPSVVKRLDWVARRLEIPPSPPPTPPPETPPQMAADPDVHTKGDSFLVRDPFRAPLVVKKRWSDYDDDDSSLGSPFVMPIPDLNDVPELELTRSTSPTPVEPSRPATILMCIPTLLECSALEKTVLPVPRITLLMPEEYPRAQRAQSLHPMKLQASVTKPFPITANRQSRGRQENWVREDVEKNLKARLTMSSAAKKKADAEAEMILYNRAKVYTGVNTGDTNYIGEPDILGENVGISVDDVREIVIGRFKESEKVKAYGRLVLTSSPDGWICKHLDEKEI</sequence>